<dbReference type="PANTHER" id="PTHR46910:SF37">
    <property type="entry name" value="ZN(II)2CYS6 TRANSCRIPTION FACTOR (EUROFUNG)"/>
    <property type="match status" value="1"/>
</dbReference>
<organism evidence="7 8">
    <name type="scientific">Stachybotrys elegans</name>
    <dbReference type="NCBI Taxonomy" id="80388"/>
    <lineage>
        <taxon>Eukaryota</taxon>
        <taxon>Fungi</taxon>
        <taxon>Dikarya</taxon>
        <taxon>Ascomycota</taxon>
        <taxon>Pezizomycotina</taxon>
        <taxon>Sordariomycetes</taxon>
        <taxon>Hypocreomycetidae</taxon>
        <taxon>Hypocreales</taxon>
        <taxon>Stachybotryaceae</taxon>
        <taxon>Stachybotrys</taxon>
    </lineage>
</organism>
<keyword evidence="3" id="KW-0238">DNA-binding</keyword>
<dbReference type="GO" id="GO:0003700">
    <property type="term" value="F:DNA-binding transcription factor activity"/>
    <property type="evidence" value="ECO:0007669"/>
    <property type="project" value="InterPro"/>
</dbReference>
<dbReference type="CDD" id="cd12148">
    <property type="entry name" value="fungal_TF_MHR"/>
    <property type="match status" value="1"/>
</dbReference>
<evidence type="ECO:0000256" key="4">
    <source>
        <dbReference type="ARBA" id="ARBA00023163"/>
    </source>
</evidence>
<dbReference type="EMBL" id="JAGPNK010000034">
    <property type="protein sequence ID" value="KAH7303405.1"/>
    <property type="molecule type" value="Genomic_DNA"/>
</dbReference>
<dbReference type="InterPro" id="IPR050987">
    <property type="entry name" value="AtrR-like"/>
</dbReference>
<comment type="caution">
    <text evidence="7">The sequence shown here is derived from an EMBL/GenBank/DDBJ whole genome shotgun (WGS) entry which is preliminary data.</text>
</comment>
<evidence type="ECO:0000256" key="6">
    <source>
        <dbReference type="SAM" id="MobiDB-lite"/>
    </source>
</evidence>
<comment type="subcellular location">
    <subcellularLocation>
        <location evidence="1">Nucleus</location>
    </subcellularLocation>
</comment>
<dbReference type="GO" id="GO:0005634">
    <property type="term" value="C:nucleus"/>
    <property type="evidence" value="ECO:0007669"/>
    <property type="project" value="UniProtKB-SubCell"/>
</dbReference>
<name>A0A8K0WJG0_9HYPO</name>
<evidence type="ECO:0000313" key="7">
    <source>
        <dbReference type="EMBL" id="KAH7303405.1"/>
    </source>
</evidence>
<dbReference type="OrthoDB" id="39175at2759"/>
<reference evidence="7" key="1">
    <citation type="journal article" date="2021" name="Nat. Commun.">
        <title>Genetic determinants of endophytism in the Arabidopsis root mycobiome.</title>
        <authorList>
            <person name="Mesny F."/>
            <person name="Miyauchi S."/>
            <person name="Thiergart T."/>
            <person name="Pickel B."/>
            <person name="Atanasova L."/>
            <person name="Karlsson M."/>
            <person name="Huettel B."/>
            <person name="Barry K.W."/>
            <person name="Haridas S."/>
            <person name="Chen C."/>
            <person name="Bauer D."/>
            <person name="Andreopoulos W."/>
            <person name="Pangilinan J."/>
            <person name="LaButti K."/>
            <person name="Riley R."/>
            <person name="Lipzen A."/>
            <person name="Clum A."/>
            <person name="Drula E."/>
            <person name="Henrissat B."/>
            <person name="Kohler A."/>
            <person name="Grigoriev I.V."/>
            <person name="Martin F.M."/>
            <person name="Hacquard S."/>
        </authorList>
    </citation>
    <scope>NUCLEOTIDE SEQUENCE</scope>
    <source>
        <strain evidence="7">MPI-CAGE-CH-0235</strain>
    </source>
</reference>
<gene>
    <name evidence="7" type="ORF">B0I35DRAFT_465708</name>
</gene>
<dbReference type="AlphaFoldDB" id="A0A8K0WJG0"/>
<evidence type="ECO:0000256" key="3">
    <source>
        <dbReference type="ARBA" id="ARBA00023125"/>
    </source>
</evidence>
<evidence type="ECO:0008006" key="9">
    <source>
        <dbReference type="Google" id="ProtNLM"/>
    </source>
</evidence>
<evidence type="ECO:0000256" key="1">
    <source>
        <dbReference type="ARBA" id="ARBA00004123"/>
    </source>
</evidence>
<dbReference type="Proteomes" id="UP000813444">
    <property type="component" value="Unassembled WGS sequence"/>
</dbReference>
<dbReference type="PANTHER" id="PTHR46910">
    <property type="entry name" value="TRANSCRIPTION FACTOR PDR1"/>
    <property type="match status" value="1"/>
</dbReference>
<proteinExistence type="predicted"/>
<keyword evidence="4" id="KW-0804">Transcription</keyword>
<sequence>MRNENRFGSYEQDLPQIAVDSIQQLNAQEISSATEPNKEPGPDDLSDPSMYPSAEAVCFLSIESRKLAACFHSEIASIISQSFFERMSCALLDEQVPKHRHAEYIACVNFFILTVVVGLEATDKNGHDVPRLRILQSRYRQNAFTALRYISVLNSPSLSLLQALLAGAMLYQMSGYQQKSAYLSALACVTCSQLGGHYFAELAASASEQESLEDRQCLGHCYIIDQSLALSMGRRSFLSEMNVNASVLMPPERDMPIMPIFNIYLQFARIQDDIARHLRKGPALHGLDEDVGQEAYINDLQSRMHEIRQKIRQFRSQPPHCDDSLLQGEWMCVDLTYFNIMTIILRLHPGFETSRQARAPCLESARRALHRLLDVERHGSYHPEI</sequence>
<protein>
    <recommendedName>
        <fullName evidence="9">Transcription factor domain-containing protein</fullName>
    </recommendedName>
</protein>
<keyword evidence="5" id="KW-0539">Nucleus</keyword>
<accession>A0A8K0WJG0</accession>
<evidence type="ECO:0000256" key="2">
    <source>
        <dbReference type="ARBA" id="ARBA00023015"/>
    </source>
</evidence>
<keyword evidence="8" id="KW-1185">Reference proteome</keyword>
<evidence type="ECO:0000256" key="5">
    <source>
        <dbReference type="ARBA" id="ARBA00023242"/>
    </source>
</evidence>
<keyword evidence="2" id="KW-0805">Transcription regulation</keyword>
<dbReference type="GO" id="GO:0003677">
    <property type="term" value="F:DNA binding"/>
    <property type="evidence" value="ECO:0007669"/>
    <property type="project" value="UniProtKB-KW"/>
</dbReference>
<feature type="region of interest" description="Disordered" evidence="6">
    <location>
        <begin position="28"/>
        <end position="47"/>
    </location>
</feature>
<evidence type="ECO:0000313" key="8">
    <source>
        <dbReference type="Proteomes" id="UP000813444"/>
    </source>
</evidence>